<comment type="caution">
    <text evidence="1">The sequence shown here is derived from an EMBL/GenBank/DDBJ whole genome shotgun (WGS) entry which is preliminary data.</text>
</comment>
<keyword evidence="2" id="KW-1185">Reference proteome</keyword>
<gene>
    <name evidence="1" type="ORF">C3Z13_00385</name>
</gene>
<name>A0ABX4ZVG1_9PAST</name>
<evidence type="ECO:0000313" key="2">
    <source>
        <dbReference type="Proteomes" id="UP000237229"/>
    </source>
</evidence>
<proteinExistence type="predicted"/>
<accession>A0ABX4ZVG1</accession>
<dbReference type="Proteomes" id="UP000237229">
    <property type="component" value="Unassembled WGS sequence"/>
</dbReference>
<protein>
    <submittedName>
        <fullName evidence="1">TIGR03757 family integrating conjugative element protein</fullName>
    </submittedName>
</protein>
<organism evidence="1 2">
    <name type="scientific">Avibacterium endocarditidis</name>
    <dbReference type="NCBI Taxonomy" id="380674"/>
    <lineage>
        <taxon>Bacteria</taxon>
        <taxon>Pseudomonadati</taxon>
        <taxon>Pseudomonadota</taxon>
        <taxon>Gammaproteobacteria</taxon>
        <taxon>Pasteurellales</taxon>
        <taxon>Pasteurellaceae</taxon>
        <taxon>Avibacterium</taxon>
    </lineage>
</organism>
<dbReference type="NCBIfam" id="TIGR03757">
    <property type="entry name" value="conj_TIGR03757"/>
    <property type="match status" value="1"/>
</dbReference>
<dbReference type="InterPro" id="IPR011090">
    <property type="entry name" value="Integr_conj_element_PFL4709"/>
</dbReference>
<evidence type="ECO:0000313" key="1">
    <source>
        <dbReference type="EMBL" id="POY43175.1"/>
    </source>
</evidence>
<sequence length="202" mass="23574">MIAKDYDDYLMYSRHDQSKTLFSFWIIYSIKNSLKFKQSFSFHLQQEIFKVTLKLFSLRIVMRTFNLTPLLLLVSPFSWAAQETQITVYTSQNYPIQNANLAHQIYLIDRVGQLETQFSASLSPNLQQAEKEVRKMMTSENWKQFDRAIQEAYVGVTKAWATGVAKIPAIVFENDTHTPAVIYGETDVQRALTRYEQSHVRK</sequence>
<dbReference type="Pfam" id="PF07511">
    <property type="entry name" value="DUF1525"/>
    <property type="match status" value="1"/>
</dbReference>
<reference evidence="1 2" key="1">
    <citation type="submission" date="2018-02" db="EMBL/GenBank/DDBJ databases">
        <title>Classification genera of Pasteurellaceae by whole genome sequence comparison.</title>
        <authorList>
            <person name="Christensen H."/>
        </authorList>
    </citation>
    <scope>NUCLEOTIDE SEQUENCE [LARGE SCALE GENOMIC DNA]</scope>
    <source>
        <strain evidence="1 2">20186H4H1</strain>
    </source>
</reference>
<dbReference type="EMBL" id="PQVI01000003">
    <property type="protein sequence ID" value="POY43175.1"/>
    <property type="molecule type" value="Genomic_DNA"/>
</dbReference>